<feature type="domain" description="CCHC-type" evidence="3">
    <location>
        <begin position="207"/>
        <end position="221"/>
    </location>
</feature>
<sequence>MSTTKYDIENFNGRNDFGLWKMKMEAILIQQGITLLSDKDLLESMIEKERQEVQRKAYSSIILSLSDQVMRKVSHEKTIVGVWKKLEELYRTQAFPNCIYLKEHLYGFKIEESKPIDDVLDEFNKLVLDLESLDIKVEMKIRDAITFDDVQNALNAKVLDMKSSNKTNSGESLIARGRPQNKNNNGKRGKFGSRSKSKDKKYYRDVKCYHCNKMGHIRRICLDRQEEENTQAQGSVAIIDDGYDGVKVLLGNNISCSVVGIGTVAINMFDGMTRTLKEVRHGQKRNGLHILEGHTLKGLVGSVLRIEIDKTILWHRRLDHLSDRGLKELHKQGLLCGDSINKIDFCQYCILGKQHRTNTVGTKEDSENRSLTLDKDHFEFEVELSSQDGHDQQNDLEHGGLKTKYTKAKRNIKPLDRFGFINLIVYALLTAMEYEESEPLSYQEAINNNESMKWLTAMTEEFESL</sequence>
<evidence type="ECO:0000313" key="5">
    <source>
        <dbReference type="Proteomes" id="UP000288805"/>
    </source>
</evidence>
<feature type="compositionally biased region" description="Basic residues" evidence="2">
    <location>
        <begin position="185"/>
        <end position="198"/>
    </location>
</feature>
<dbReference type="InterPro" id="IPR001878">
    <property type="entry name" value="Znf_CCHC"/>
</dbReference>
<dbReference type="Pfam" id="PF13976">
    <property type="entry name" value="gag_pre-integrs"/>
    <property type="match status" value="1"/>
</dbReference>
<dbReference type="GO" id="GO:0003676">
    <property type="term" value="F:nucleic acid binding"/>
    <property type="evidence" value="ECO:0007669"/>
    <property type="project" value="InterPro"/>
</dbReference>
<organism evidence="4 5">
    <name type="scientific">Vitis vinifera</name>
    <name type="common">Grape</name>
    <dbReference type="NCBI Taxonomy" id="29760"/>
    <lineage>
        <taxon>Eukaryota</taxon>
        <taxon>Viridiplantae</taxon>
        <taxon>Streptophyta</taxon>
        <taxon>Embryophyta</taxon>
        <taxon>Tracheophyta</taxon>
        <taxon>Spermatophyta</taxon>
        <taxon>Magnoliopsida</taxon>
        <taxon>eudicotyledons</taxon>
        <taxon>Gunneridae</taxon>
        <taxon>Pentapetalae</taxon>
        <taxon>rosids</taxon>
        <taxon>Vitales</taxon>
        <taxon>Vitaceae</taxon>
        <taxon>Viteae</taxon>
        <taxon>Vitis</taxon>
    </lineage>
</organism>
<comment type="caution">
    <text evidence="4">The sequence shown here is derived from an EMBL/GenBank/DDBJ whole genome shotgun (WGS) entry which is preliminary data.</text>
</comment>
<dbReference type="GO" id="GO:0008270">
    <property type="term" value="F:zinc ion binding"/>
    <property type="evidence" value="ECO:0007669"/>
    <property type="project" value="UniProtKB-KW"/>
</dbReference>
<evidence type="ECO:0000256" key="1">
    <source>
        <dbReference type="PROSITE-ProRule" id="PRU00047"/>
    </source>
</evidence>
<protein>
    <submittedName>
        <fullName evidence="4">Retrovirus-related Pol polyprotein from transposon TNT 1-94</fullName>
    </submittedName>
</protein>
<dbReference type="SUPFAM" id="SSF57756">
    <property type="entry name" value="Retrovirus zinc finger-like domains"/>
    <property type="match status" value="1"/>
</dbReference>
<feature type="region of interest" description="Disordered" evidence="2">
    <location>
        <begin position="165"/>
        <end position="198"/>
    </location>
</feature>
<keyword evidence="1" id="KW-0862">Zinc</keyword>
<dbReference type="EMBL" id="QGNW01000561">
    <property type="protein sequence ID" value="RVW67864.1"/>
    <property type="molecule type" value="Genomic_DNA"/>
</dbReference>
<keyword evidence="1" id="KW-0479">Metal-binding</keyword>
<dbReference type="AlphaFoldDB" id="A0A438G6R4"/>
<evidence type="ECO:0000313" key="4">
    <source>
        <dbReference type="EMBL" id="RVW67864.1"/>
    </source>
</evidence>
<dbReference type="Proteomes" id="UP000288805">
    <property type="component" value="Unassembled WGS sequence"/>
</dbReference>
<name>A0A438G6R4_VITVI</name>
<keyword evidence="1" id="KW-0863">Zinc-finger</keyword>
<proteinExistence type="predicted"/>
<evidence type="ECO:0000259" key="3">
    <source>
        <dbReference type="PROSITE" id="PS50158"/>
    </source>
</evidence>
<evidence type="ECO:0000256" key="2">
    <source>
        <dbReference type="SAM" id="MobiDB-lite"/>
    </source>
</evidence>
<dbReference type="PROSITE" id="PS50158">
    <property type="entry name" value="ZF_CCHC"/>
    <property type="match status" value="1"/>
</dbReference>
<dbReference type="InterPro" id="IPR036875">
    <property type="entry name" value="Znf_CCHC_sf"/>
</dbReference>
<accession>A0A438G6R4</accession>
<dbReference type="Pfam" id="PF14223">
    <property type="entry name" value="Retrotran_gag_2"/>
    <property type="match status" value="1"/>
</dbReference>
<gene>
    <name evidence="4" type="primary">POLX_2978</name>
    <name evidence="4" type="ORF">CK203_061669</name>
</gene>
<reference evidence="4 5" key="1">
    <citation type="journal article" date="2018" name="PLoS Genet.">
        <title>Population sequencing reveals clonal diversity and ancestral inbreeding in the grapevine cultivar Chardonnay.</title>
        <authorList>
            <person name="Roach M.J."/>
            <person name="Johnson D.L."/>
            <person name="Bohlmann J."/>
            <person name="van Vuuren H.J."/>
            <person name="Jones S.J."/>
            <person name="Pretorius I.S."/>
            <person name="Schmidt S.A."/>
            <person name="Borneman A.R."/>
        </authorList>
    </citation>
    <scope>NUCLEOTIDE SEQUENCE [LARGE SCALE GENOMIC DNA]</scope>
    <source>
        <strain evidence="5">cv. Chardonnay</strain>
        <tissue evidence="4">Leaf</tissue>
    </source>
</reference>
<dbReference type="InterPro" id="IPR025724">
    <property type="entry name" value="GAG-pre-integrase_dom"/>
</dbReference>